<sequence length="296" mass="33297">MSEPERDPHTGRLTTGHDWNGIKELNSPVPKLVWFFLILTTVIAVVMWVLLPTWPTGRDYTKGILNTNQYKVLDASLEAGAKQRAPWTHTFETTGFDELQADPAAMLIVRENGRRMFEDNCAMCHGRDGQGGRGFPDLTDDQWLWGGSPEDIMETLRVGVNNKHDEARLSQMLAFGRDGILDTNQRRQVVSYVQSLSEHDDASHVAALKPADIEAGRDVFAMQCATCHGVDGKGLPTMGAPNLTDDFWLYGGRRSDIEETVYGGRQGVMPFWEDRLDEVDRKILTLYVLDMGERQK</sequence>
<keyword evidence="12 19" id="KW-0375">Hydrogen ion transport</keyword>
<comment type="function">
    <text evidence="19">C-type cytochrome. Part of the cbb3-type cytochrome c oxidase complex.</text>
</comment>
<feature type="binding site" description="covalent" evidence="21">
    <location>
        <position position="121"/>
    </location>
    <ligand>
        <name>heme c</name>
        <dbReference type="ChEBI" id="CHEBI:61717"/>
        <label>1</label>
    </ligand>
</feature>
<evidence type="ECO:0000256" key="20">
    <source>
        <dbReference type="PIRSR" id="PIRSR000006-1"/>
    </source>
</evidence>
<evidence type="ECO:0000256" key="19">
    <source>
        <dbReference type="PIRNR" id="PIRNR000006"/>
    </source>
</evidence>
<dbReference type="Gene3D" id="1.10.760.10">
    <property type="entry name" value="Cytochrome c-like domain"/>
    <property type="match status" value="2"/>
</dbReference>
<keyword evidence="13 19" id="KW-0249">Electron transport</keyword>
<dbReference type="GO" id="GO:0006119">
    <property type="term" value="P:oxidative phosphorylation"/>
    <property type="evidence" value="ECO:0007669"/>
    <property type="project" value="UniProtKB-UniPathway"/>
</dbReference>
<dbReference type="eggNOG" id="COG2010">
    <property type="taxonomic scope" value="Bacteria"/>
</dbReference>
<reference evidence="24 25" key="1">
    <citation type="journal article" date="2014" name="Antonie Van Leeuwenhoek">
        <title>Hyphomonas beringensis sp. nov. and Hyphomonas chukchiensis sp. nov., isolated from surface seawater of the Bering Sea and Chukchi Sea.</title>
        <authorList>
            <person name="Li C."/>
            <person name="Lai Q."/>
            <person name="Li G."/>
            <person name="Dong C."/>
            <person name="Wang J."/>
            <person name="Liao Y."/>
            <person name="Shao Z."/>
        </authorList>
    </citation>
    <scope>NUCLEOTIDE SEQUENCE [LARGE SCALE GENOMIC DNA]</scope>
    <source>
        <strain evidence="24 25">MHS-2</strain>
    </source>
</reference>
<dbReference type="PATRIC" id="fig|1280950.3.peg.1247"/>
<keyword evidence="9 22" id="KW-0812">Transmembrane</keyword>
<evidence type="ECO:0000256" key="16">
    <source>
        <dbReference type="ARBA" id="ARBA00023004"/>
    </source>
</evidence>
<evidence type="ECO:0000256" key="21">
    <source>
        <dbReference type="PIRSR" id="PIRSR000006-2"/>
    </source>
</evidence>
<evidence type="ECO:0000256" key="7">
    <source>
        <dbReference type="ARBA" id="ARBA00022617"/>
    </source>
</evidence>
<dbReference type="InterPro" id="IPR004678">
    <property type="entry name" value="Cyt_c_oxidase_cbb3_su3"/>
</dbReference>
<keyword evidence="4 19" id="KW-0813">Transport</keyword>
<organism evidence="24 25">
    <name type="scientific">Hyphomonas johnsonii MHS-2</name>
    <dbReference type="NCBI Taxonomy" id="1280950"/>
    <lineage>
        <taxon>Bacteria</taxon>
        <taxon>Pseudomonadati</taxon>
        <taxon>Pseudomonadota</taxon>
        <taxon>Alphaproteobacteria</taxon>
        <taxon>Hyphomonadales</taxon>
        <taxon>Hyphomonadaceae</taxon>
        <taxon>Hyphomonas</taxon>
    </lineage>
</organism>
<feature type="binding site" description="covalent" evidence="21">
    <location>
        <position position="224"/>
    </location>
    <ligand>
        <name>heme c</name>
        <dbReference type="ChEBI" id="CHEBI:61717"/>
        <label>2</label>
    </ligand>
</feature>
<dbReference type="Pfam" id="PF00034">
    <property type="entry name" value="Cytochrom_C"/>
    <property type="match status" value="1"/>
</dbReference>
<feature type="domain" description="Cytochrome c" evidence="23">
    <location>
        <begin position="108"/>
        <end position="197"/>
    </location>
</feature>
<evidence type="ECO:0000256" key="10">
    <source>
        <dbReference type="ARBA" id="ARBA00022723"/>
    </source>
</evidence>
<comment type="similarity">
    <text evidence="3 19">Belongs to the CcoP / FixP family.</text>
</comment>
<feature type="binding site" description="axial binding residue" evidence="20">
    <location>
        <position position="172"/>
    </location>
    <ligand>
        <name>heme c</name>
        <dbReference type="ChEBI" id="CHEBI:61717"/>
        <label>2</label>
    </ligand>
    <ligandPart>
        <name>Fe</name>
        <dbReference type="ChEBI" id="CHEBI:18248"/>
    </ligandPart>
</feature>
<dbReference type="InterPro" id="IPR036909">
    <property type="entry name" value="Cyt_c-like_dom_sf"/>
</dbReference>
<dbReference type="GO" id="GO:0009055">
    <property type="term" value="F:electron transfer activity"/>
    <property type="evidence" value="ECO:0007669"/>
    <property type="project" value="InterPro"/>
</dbReference>
<evidence type="ECO:0000256" key="9">
    <source>
        <dbReference type="ARBA" id="ARBA00022692"/>
    </source>
</evidence>
<keyword evidence="7 19" id="KW-0349">Heme</keyword>
<keyword evidence="25" id="KW-1185">Reference proteome</keyword>
<feature type="transmembrane region" description="Helical" evidence="22">
    <location>
        <begin position="32"/>
        <end position="51"/>
    </location>
</feature>
<dbReference type="PANTHER" id="PTHR33751">
    <property type="entry name" value="CBB3-TYPE CYTOCHROME C OXIDASE SUBUNIT FIXP"/>
    <property type="match status" value="1"/>
</dbReference>
<comment type="subcellular location">
    <subcellularLocation>
        <location evidence="1 19">Cell inner membrane</location>
    </subcellularLocation>
</comment>
<dbReference type="InterPro" id="IPR032858">
    <property type="entry name" value="CcoP_N"/>
</dbReference>
<feature type="binding site" description="axial binding residue" evidence="20">
    <location>
        <position position="269"/>
    </location>
    <ligand>
        <name>heme c</name>
        <dbReference type="ChEBI" id="CHEBI:61717"/>
        <label>1</label>
    </ligand>
    <ligandPart>
        <name>Fe</name>
        <dbReference type="ChEBI" id="CHEBI:18248"/>
    </ligandPart>
</feature>
<protein>
    <recommendedName>
        <fullName evidence="19">Cbb3-type cytochrome c oxidase subunit</fullName>
    </recommendedName>
</protein>
<dbReference type="SUPFAM" id="SSF46626">
    <property type="entry name" value="Cytochrome c"/>
    <property type="match status" value="2"/>
</dbReference>
<dbReference type="InterPro" id="IPR009056">
    <property type="entry name" value="Cyt_c-like_dom"/>
</dbReference>
<dbReference type="InterPro" id="IPR050597">
    <property type="entry name" value="Cytochrome_c_Oxidase_Subunit"/>
</dbReference>
<evidence type="ECO:0000256" key="1">
    <source>
        <dbReference type="ARBA" id="ARBA00004533"/>
    </source>
</evidence>
<dbReference type="EMBL" id="ARYK01000002">
    <property type="protein sequence ID" value="KCZ93426.1"/>
    <property type="molecule type" value="Genomic_DNA"/>
</dbReference>
<dbReference type="Pfam" id="PF13442">
    <property type="entry name" value="Cytochrome_CBB3"/>
    <property type="match status" value="1"/>
</dbReference>
<evidence type="ECO:0000256" key="3">
    <source>
        <dbReference type="ARBA" id="ARBA00006113"/>
    </source>
</evidence>
<comment type="pathway">
    <text evidence="2 19">Energy metabolism; oxidative phosphorylation.</text>
</comment>
<dbReference type="GO" id="GO:0016491">
    <property type="term" value="F:oxidoreductase activity"/>
    <property type="evidence" value="ECO:0007669"/>
    <property type="project" value="UniProtKB-KW"/>
</dbReference>
<dbReference type="STRING" id="1280950.HJO_06205"/>
<dbReference type="OrthoDB" id="9811281at2"/>
<evidence type="ECO:0000256" key="6">
    <source>
        <dbReference type="ARBA" id="ARBA00022519"/>
    </source>
</evidence>
<dbReference type="AlphaFoldDB" id="A0A059FSC7"/>
<evidence type="ECO:0000256" key="22">
    <source>
        <dbReference type="SAM" id="Phobius"/>
    </source>
</evidence>
<comment type="subunit">
    <text evidence="19">Component of the cbb3-type cytochrome c oxidase.</text>
</comment>
<dbReference type="PROSITE" id="PS51007">
    <property type="entry name" value="CYTC"/>
    <property type="match status" value="2"/>
</dbReference>
<evidence type="ECO:0000259" key="23">
    <source>
        <dbReference type="PROSITE" id="PS51007"/>
    </source>
</evidence>
<keyword evidence="10 19" id="KW-0479">Metal-binding</keyword>
<evidence type="ECO:0000256" key="18">
    <source>
        <dbReference type="ARBA" id="ARBA00023136"/>
    </source>
</evidence>
<evidence type="ECO:0000256" key="4">
    <source>
        <dbReference type="ARBA" id="ARBA00022448"/>
    </source>
</evidence>
<dbReference type="RefSeq" id="WP_035615020.1">
    <property type="nucleotide sequence ID" value="NZ_ARYK01000002.1"/>
</dbReference>
<comment type="caution">
    <text evidence="24">The sequence shown here is derived from an EMBL/GenBank/DDBJ whole genome shotgun (WGS) entry which is preliminary data.</text>
</comment>
<dbReference type="GO" id="GO:0020037">
    <property type="term" value="F:heme binding"/>
    <property type="evidence" value="ECO:0007669"/>
    <property type="project" value="InterPro"/>
</dbReference>
<keyword evidence="11" id="KW-0677">Repeat</keyword>
<dbReference type="Gene3D" id="6.10.280.130">
    <property type="match status" value="1"/>
</dbReference>
<evidence type="ECO:0000256" key="11">
    <source>
        <dbReference type="ARBA" id="ARBA00022737"/>
    </source>
</evidence>
<dbReference type="PANTHER" id="PTHR33751:SF1">
    <property type="entry name" value="CBB3-TYPE CYTOCHROME C OXIDASE SUBUNIT FIXP"/>
    <property type="match status" value="1"/>
</dbReference>
<keyword evidence="18 19" id="KW-0472">Membrane</keyword>
<dbReference type="Pfam" id="PF14715">
    <property type="entry name" value="FixP_N"/>
    <property type="match status" value="1"/>
</dbReference>
<keyword evidence="6 19" id="KW-0997">Cell inner membrane</keyword>
<keyword evidence="17 19" id="KW-0406">Ion transport</keyword>
<feature type="binding site" description="covalent" evidence="21">
    <location>
        <position position="124"/>
    </location>
    <ligand>
        <name>heme c</name>
        <dbReference type="ChEBI" id="CHEBI:61717"/>
        <label>1</label>
    </ligand>
</feature>
<dbReference type="NCBIfam" id="TIGR00782">
    <property type="entry name" value="ccoP"/>
    <property type="match status" value="1"/>
</dbReference>
<accession>A0A059FSC7</accession>
<feature type="binding site" description="covalent" evidence="21">
    <location>
        <position position="227"/>
    </location>
    <ligand>
        <name>heme c</name>
        <dbReference type="ChEBI" id="CHEBI:61717"/>
        <label>2</label>
    </ligand>
</feature>
<feature type="domain" description="Cytochrome c" evidence="23">
    <location>
        <begin position="211"/>
        <end position="292"/>
    </location>
</feature>
<evidence type="ECO:0000256" key="5">
    <source>
        <dbReference type="ARBA" id="ARBA00022475"/>
    </source>
</evidence>
<dbReference type="UniPathway" id="UPA00705"/>
<dbReference type="Proteomes" id="UP000025171">
    <property type="component" value="Unassembled WGS sequence"/>
</dbReference>
<dbReference type="GO" id="GO:0046872">
    <property type="term" value="F:metal ion binding"/>
    <property type="evidence" value="ECO:0007669"/>
    <property type="project" value="UniProtKB-KW"/>
</dbReference>
<evidence type="ECO:0000256" key="17">
    <source>
        <dbReference type="ARBA" id="ARBA00023065"/>
    </source>
</evidence>
<keyword evidence="8 19" id="KW-0679">Respiratory chain</keyword>
<dbReference type="InterPro" id="IPR038414">
    <property type="entry name" value="CcoP_N_sf"/>
</dbReference>
<proteinExistence type="inferred from homology"/>
<keyword evidence="15 19" id="KW-0560">Oxidoreductase</keyword>
<evidence type="ECO:0000256" key="14">
    <source>
        <dbReference type="ARBA" id="ARBA00022989"/>
    </source>
</evidence>
<evidence type="ECO:0000256" key="8">
    <source>
        <dbReference type="ARBA" id="ARBA00022660"/>
    </source>
</evidence>
<dbReference type="GO" id="GO:0005886">
    <property type="term" value="C:plasma membrane"/>
    <property type="evidence" value="ECO:0007669"/>
    <property type="project" value="UniProtKB-SubCell"/>
</dbReference>
<feature type="binding site" description="axial binding residue" evidence="20">
    <location>
        <position position="228"/>
    </location>
    <ligand>
        <name>heme c</name>
        <dbReference type="ChEBI" id="CHEBI:61717"/>
        <label>2</label>
    </ligand>
    <ligandPart>
        <name>Fe</name>
        <dbReference type="ChEBI" id="CHEBI:18248"/>
    </ligandPart>
</feature>
<evidence type="ECO:0000313" key="25">
    <source>
        <dbReference type="Proteomes" id="UP000025171"/>
    </source>
</evidence>
<keyword evidence="14 22" id="KW-1133">Transmembrane helix</keyword>
<evidence type="ECO:0000256" key="15">
    <source>
        <dbReference type="ARBA" id="ARBA00023002"/>
    </source>
</evidence>
<evidence type="ECO:0000256" key="2">
    <source>
        <dbReference type="ARBA" id="ARBA00004673"/>
    </source>
</evidence>
<dbReference type="GO" id="GO:1902600">
    <property type="term" value="P:proton transmembrane transport"/>
    <property type="evidence" value="ECO:0007669"/>
    <property type="project" value="UniProtKB-KW"/>
</dbReference>
<evidence type="ECO:0000256" key="12">
    <source>
        <dbReference type="ARBA" id="ARBA00022781"/>
    </source>
</evidence>
<name>A0A059FSC7_9PROT</name>
<keyword evidence="16 19" id="KW-0408">Iron</keyword>
<dbReference type="PIRSF" id="PIRSF000006">
    <property type="entry name" value="Cbb3-Cox_fixP"/>
    <property type="match status" value="1"/>
</dbReference>
<keyword evidence="5 19" id="KW-1003">Cell membrane</keyword>
<feature type="binding site" description="axial binding residue" evidence="20">
    <location>
        <position position="125"/>
    </location>
    <ligand>
        <name>heme c</name>
        <dbReference type="ChEBI" id="CHEBI:61717"/>
        <label>1</label>
    </ligand>
    <ligandPart>
        <name>Fe</name>
        <dbReference type="ChEBI" id="CHEBI:18248"/>
    </ligandPart>
</feature>
<evidence type="ECO:0000256" key="13">
    <source>
        <dbReference type="ARBA" id="ARBA00022982"/>
    </source>
</evidence>
<comment type="cofactor">
    <cofactor evidence="19 21">
        <name>heme c</name>
        <dbReference type="ChEBI" id="CHEBI:61717"/>
    </cofactor>
    <text evidence="19 21">Binds 2 heme C groups per subunit.</text>
</comment>
<gene>
    <name evidence="24" type="ORF">HJO_06205</name>
</gene>
<evidence type="ECO:0000313" key="24">
    <source>
        <dbReference type="EMBL" id="KCZ93426.1"/>
    </source>
</evidence>